<dbReference type="Proteomes" id="UP000053660">
    <property type="component" value="Unassembled WGS sequence"/>
</dbReference>
<feature type="compositionally biased region" description="Basic and acidic residues" evidence="1">
    <location>
        <begin position="38"/>
        <end position="47"/>
    </location>
</feature>
<organism evidence="2 3">
    <name type="scientific">Oesophagostomum dentatum</name>
    <name type="common">Nodular worm</name>
    <dbReference type="NCBI Taxonomy" id="61180"/>
    <lineage>
        <taxon>Eukaryota</taxon>
        <taxon>Metazoa</taxon>
        <taxon>Ecdysozoa</taxon>
        <taxon>Nematoda</taxon>
        <taxon>Chromadorea</taxon>
        <taxon>Rhabditida</taxon>
        <taxon>Rhabditina</taxon>
        <taxon>Rhabditomorpha</taxon>
        <taxon>Strongyloidea</taxon>
        <taxon>Strongylidae</taxon>
        <taxon>Oesophagostomum</taxon>
    </lineage>
</organism>
<evidence type="ECO:0000313" key="2">
    <source>
        <dbReference type="EMBL" id="KHJ98808.1"/>
    </source>
</evidence>
<feature type="region of interest" description="Disordered" evidence="1">
    <location>
        <begin position="17"/>
        <end position="47"/>
    </location>
</feature>
<dbReference type="EMBL" id="KN549273">
    <property type="protein sequence ID" value="KHJ98808.1"/>
    <property type="molecule type" value="Genomic_DNA"/>
</dbReference>
<reference evidence="2 3" key="1">
    <citation type="submission" date="2014-03" db="EMBL/GenBank/DDBJ databases">
        <title>Draft genome of the hookworm Oesophagostomum dentatum.</title>
        <authorList>
            <person name="Mitreva M."/>
        </authorList>
    </citation>
    <scope>NUCLEOTIDE SEQUENCE [LARGE SCALE GENOMIC DNA]</scope>
    <source>
        <strain evidence="2 3">OD-Hann</strain>
    </source>
</reference>
<accession>A0A0B1TMM9</accession>
<proteinExistence type="predicted"/>
<evidence type="ECO:0000313" key="3">
    <source>
        <dbReference type="Proteomes" id="UP000053660"/>
    </source>
</evidence>
<evidence type="ECO:0000256" key="1">
    <source>
        <dbReference type="SAM" id="MobiDB-lite"/>
    </source>
</evidence>
<name>A0A0B1TMM9_OESDE</name>
<dbReference type="AlphaFoldDB" id="A0A0B1TMM9"/>
<protein>
    <submittedName>
        <fullName evidence="2">Uncharacterized protein</fullName>
    </submittedName>
</protein>
<gene>
    <name evidence="2" type="ORF">OESDEN_01214</name>
</gene>
<sequence>MANRMELYNIRKSRFGRRRGRPSSFNERSFRAIVGPRDTNRTEPPEAHESIRAVAFEGDMLLSPEQIEFLITAEPGTEHF</sequence>
<keyword evidence="3" id="KW-1185">Reference proteome</keyword>